<organism evidence="3 4">
    <name type="scientific">Mya arenaria</name>
    <name type="common">Soft-shell clam</name>
    <dbReference type="NCBI Taxonomy" id="6604"/>
    <lineage>
        <taxon>Eukaryota</taxon>
        <taxon>Metazoa</taxon>
        <taxon>Spiralia</taxon>
        <taxon>Lophotrochozoa</taxon>
        <taxon>Mollusca</taxon>
        <taxon>Bivalvia</taxon>
        <taxon>Autobranchia</taxon>
        <taxon>Heteroconchia</taxon>
        <taxon>Euheterodonta</taxon>
        <taxon>Imparidentia</taxon>
        <taxon>Neoheterodontei</taxon>
        <taxon>Myida</taxon>
        <taxon>Myoidea</taxon>
        <taxon>Myidae</taxon>
        <taxon>Mya</taxon>
    </lineage>
</organism>
<reference evidence="3" key="1">
    <citation type="submission" date="2022-11" db="EMBL/GenBank/DDBJ databases">
        <title>Centuries of genome instability and evolution in soft-shell clam transmissible cancer (bioRxiv).</title>
        <authorList>
            <person name="Hart S.F.M."/>
            <person name="Yonemitsu M.A."/>
            <person name="Giersch R.M."/>
            <person name="Beal B.F."/>
            <person name="Arriagada G."/>
            <person name="Davis B.W."/>
            <person name="Ostrander E.A."/>
            <person name="Goff S.P."/>
            <person name="Metzger M.J."/>
        </authorList>
    </citation>
    <scope>NUCLEOTIDE SEQUENCE</scope>
    <source>
        <strain evidence="3">MELC-2E11</strain>
        <tissue evidence="3">Siphon/mantle</tissue>
    </source>
</reference>
<evidence type="ECO:0000256" key="2">
    <source>
        <dbReference type="ARBA" id="ARBA00023043"/>
    </source>
</evidence>
<keyword evidence="1" id="KW-0677">Repeat</keyword>
<dbReference type="SUPFAM" id="SSF48403">
    <property type="entry name" value="Ankyrin repeat"/>
    <property type="match status" value="1"/>
</dbReference>
<proteinExistence type="predicted"/>
<keyword evidence="4" id="KW-1185">Reference proteome</keyword>
<name>A0ABY7E5Q5_MYAAR</name>
<dbReference type="Pfam" id="PF12796">
    <property type="entry name" value="Ank_2"/>
    <property type="match status" value="1"/>
</dbReference>
<gene>
    <name evidence="3" type="ORF">MAR_019650</name>
</gene>
<dbReference type="InterPro" id="IPR036770">
    <property type="entry name" value="Ankyrin_rpt-contain_sf"/>
</dbReference>
<dbReference type="Proteomes" id="UP001164746">
    <property type="component" value="Chromosome 5"/>
</dbReference>
<dbReference type="Gene3D" id="1.25.40.20">
    <property type="entry name" value="Ankyrin repeat-containing domain"/>
    <property type="match status" value="1"/>
</dbReference>
<dbReference type="PANTHER" id="PTHR24198:SF165">
    <property type="entry name" value="ANKYRIN REPEAT-CONTAINING PROTEIN-RELATED"/>
    <property type="match status" value="1"/>
</dbReference>
<dbReference type="PANTHER" id="PTHR24198">
    <property type="entry name" value="ANKYRIN REPEAT AND PROTEIN KINASE DOMAIN-CONTAINING PROTEIN"/>
    <property type="match status" value="1"/>
</dbReference>
<protein>
    <submittedName>
        <fullName evidence="3">ANR50-like protein</fullName>
    </submittedName>
</protein>
<dbReference type="EMBL" id="CP111016">
    <property type="protein sequence ID" value="WAR04281.1"/>
    <property type="molecule type" value="Genomic_DNA"/>
</dbReference>
<accession>A0ABY7E5Q5</accession>
<evidence type="ECO:0000313" key="4">
    <source>
        <dbReference type="Proteomes" id="UP001164746"/>
    </source>
</evidence>
<sequence length="401" mass="44875">MMLLTGSENWLSHSRKLILTNHVSEDNAQLSSGIVKVHLSLVVQDVATFLLAPALVALQETSCLLLTGETEESRQVTRLIQFQSRREKRESVLINKGKFTTKHKQMIVPGNQRRQQAGDQLVQLRLYVCVSVWNVNGQLAKIKDYACPQQQLYHQHCANNTTRTVTILQKKVDESLGGARCEQSAILRRTYFKLLLTQTNGKLTLSVARIISSSFARHILTTFTNCIGCSLYISYNHHQRPQSSPNLKLLCPVLHLELSEEVCLLIRLIDNELYQGREQSLKANEGNRDIVELLLSRGANIEATNVYGESPLHIAARSGDTAGANLNTLNEELMTPLDHAVLYKYSRIISLLLRGGCSVETSNGSEYFPGHYSNSLLFSLWTNGDLDNVQVLIDAGYKLSL</sequence>
<keyword evidence="2" id="KW-0040">ANK repeat</keyword>
<evidence type="ECO:0000313" key="3">
    <source>
        <dbReference type="EMBL" id="WAR04281.1"/>
    </source>
</evidence>
<evidence type="ECO:0000256" key="1">
    <source>
        <dbReference type="ARBA" id="ARBA00022737"/>
    </source>
</evidence>
<dbReference type="InterPro" id="IPR002110">
    <property type="entry name" value="Ankyrin_rpt"/>
</dbReference>